<dbReference type="RefSeq" id="WP_194947161.1">
    <property type="nucleotide sequence ID" value="NZ_JACBGI020000001.1"/>
</dbReference>
<protein>
    <submittedName>
        <fullName evidence="11">L,D-transpeptidase</fullName>
    </submittedName>
</protein>
<evidence type="ECO:0000256" key="3">
    <source>
        <dbReference type="ARBA" id="ARBA00022676"/>
    </source>
</evidence>
<evidence type="ECO:0000256" key="9">
    <source>
        <dbReference type="PROSITE-ProRule" id="PRU01373"/>
    </source>
</evidence>
<keyword evidence="6 9" id="KW-0133">Cell shape</keyword>
<gene>
    <name evidence="11" type="ORF">H8792_000390</name>
</gene>
<keyword evidence="5" id="KW-0378">Hydrolase</keyword>
<proteinExistence type="inferred from homology"/>
<evidence type="ECO:0000256" key="7">
    <source>
        <dbReference type="ARBA" id="ARBA00022984"/>
    </source>
</evidence>
<reference evidence="11 12" key="1">
    <citation type="submission" date="2020-06" db="EMBL/GenBank/DDBJ databases">
        <authorList>
            <person name="Scott K."/>
        </authorList>
    </citation>
    <scope>NUCLEOTIDE SEQUENCE [LARGE SCALE GENOMIC DNA]</scope>
    <source>
        <strain evidence="11 12">HH1</strain>
    </source>
</reference>
<evidence type="ECO:0000256" key="8">
    <source>
        <dbReference type="ARBA" id="ARBA00023316"/>
    </source>
</evidence>
<evidence type="ECO:0000256" key="2">
    <source>
        <dbReference type="ARBA" id="ARBA00005992"/>
    </source>
</evidence>
<feature type="domain" description="L,D-TPase catalytic" evidence="10">
    <location>
        <begin position="1"/>
        <end position="157"/>
    </location>
</feature>
<evidence type="ECO:0000256" key="4">
    <source>
        <dbReference type="ARBA" id="ARBA00022679"/>
    </source>
</evidence>
<dbReference type="PANTHER" id="PTHR30582:SF24">
    <property type="entry name" value="L,D-TRANSPEPTIDASE ERFK_SRFK-RELATED"/>
    <property type="match status" value="1"/>
</dbReference>
<dbReference type="InterPro" id="IPR038063">
    <property type="entry name" value="Transpep_catalytic_dom"/>
</dbReference>
<comment type="caution">
    <text evidence="11">The sequence shown here is derived from an EMBL/GenBank/DDBJ whole genome shotgun (WGS) entry which is preliminary data.</text>
</comment>
<evidence type="ECO:0000259" key="10">
    <source>
        <dbReference type="PROSITE" id="PS52029"/>
    </source>
</evidence>
<dbReference type="InterPro" id="IPR050979">
    <property type="entry name" value="LD-transpeptidase"/>
</dbReference>
<dbReference type="PROSITE" id="PS52029">
    <property type="entry name" value="LD_TPASE"/>
    <property type="match status" value="1"/>
</dbReference>
<keyword evidence="3" id="KW-0328">Glycosyltransferase</keyword>
<evidence type="ECO:0000313" key="11">
    <source>
        <dbReference type="EMBL" id="MBF6056795.1"/>
    </source>
</evidence>
<comment type="pathway">
    <text evidence="1 9">Cell wall biogenesis; peptidoglycan biosynthesis.</text>
</comment>
<accession>A0ABS0BUL8</accession>
<dbReference type="InterPro" id="IPR005490">
    <property type="entry name" value="LD_TPept_cat_dom"/>
</dbReference>
<feature type="active site" description="Proton donor/acceptor" evidence="9">
    <location>
        <position position="117"/>
    </location>
</feature>
<name>A0ABS0BUL8_9GAMM</name>
<evidence type="ECO:0000313" key="12">
    <source>
        <dbReference type="Proteomes" id="UP001193680"/>
    </source>
</evidence>
<dbReference type="Gene3D" id="2.40.440.10">
    <property type="entry name" value="L,D-transpeptidase catalytic domain-like"/>
    <property type="match status" value="1"/>
</dbReference>
<evidence type="ECO:0000256" key="1">
    <source>
        <dbReference type="ARBA" id="ARBA00004752"/>
    </source>
</evidence>
<keyword evidence="12" id="KW-1185">Reference proteome</keyword>
<dbReference type="SUPFAM" id="SSF141523">
    <property type="entry name" value="L,D-transpeptidase catalytic domain-like"/>
    <property type="match status" value="1"/>
</dbReference>
<comment type="similarity">
    <text evidence="2">Belongs to the YkuD family.</text>
</comment>
<reference evidence="11 12" key="2">
    <citation type="submission" date="2020-11" db="EMBL/GenBank/DDBJ databases">
        <title>Sulfur oxidizing isolate from Hospital Hole Sinkhole.</title>
        <authorList>
            <person name="Scott K.M."/>
        </authorList>
    </citation>
    <scope>NUCLEOTIDE SEQUENCE [LARGE SCALE GENOMIC DNA]</scope>
    <source>
        <strain evidence="11 12">HH1</strain>
    </source>
</reference>
<dbReference type="PANTHER" id="PTHR30582">
    <property type="entry name" value="L,D-TRANSPEPTIDASE"/>
    <property type="match status" value="1"/>
</dbReference>
<feature type="active site" description="Nucleophile" evidence="9">
    <location>
        <position position="133"/>
    </location>
</feature>
<dbReference type="CDD" id="cd16913">
    <property type="entry name" value="YkuD_like"/>
    <property type="match status" value="1"/>
</dbReference>
<organism evidence="11 12">
    <name type="scientific">Thiomicrorhabdus heinhorstiae</name>
    <dbReference type="NCBI Taxonomy" id="2748010"/>
    <lineage>
        <taxon>Bacteria</taxon>
        <taxon>Pseudomonadati</taxon>
        <taxon>Pseudomonadota</taxon>
        <taxon>Gammaproteobacteria</taxon>
        <taxon>Thiotrichales</taxon>
        <taxon>Piscirickettsiaceae</taxon>
        <taxon>Thiomicrorhabdus</taxon>
    </lineage>
</organism>
<sequence>MRIHVSITEQALRLYQGADLVREYSVSTALNGVGNEKNSGQTPLGKHLIRAKIGTDLPSGAVLVGRRWTGEVLTEDLQRSAPQRDWILSRILWLSGIEIGFNRLGNCDTMQRYIYIHGTPDSEPMGVPLSHGCIRMRNHDVIDLFDRVEPFTEVSIELN</sequence>
<keyword evidence="8 9" id="KW-0961">Cell wall biogenesis/degradation</keyword>
<dbReference type="Proteomes" id="UP001193680">
    <property type="component" value="Unassembled WGS sequence"/>
</dbReference>
<keyword evidence="4" id="KW-0808">Transferase</keyword>
<evidence type="ECO:0000256" key="5">
    <source>
        <dbReference type="ARBA" id="ARBA00022801"/>
    </source>
</evidence>
<evidence type="ECO:0000256" key="6">
    <source>
        <dbReference type="ARBA" id="ARBA00022960"/>
    </source>
</evidence>
<dbReference type="Pfam" id="PF03734">
    <property type="entry name" value="YkuD"/>
    <property type="match status" value="1"/>
</dbReference>
<dbReference type="EMBL" id="JACBGI020000001">
    <property type="protein sequence ID" value="MBF6056795.1"/>
    <property type="molecule type" value="Genomic_DNA"/>
</dbReference>
<keyword evidence="7 9" id="KW-0573">Peptidoglycan synthesis</keyword>